<organism evidence="2 3">
    <name type="scientific">Metabacillus bambusae</name>
    <dbReference type="NCBI Taxonomy" id="2795218"/>
    <lineage>
        <taxon>Bacteria</taxon>
        <taxon>Bacillati</taxon>
        <taxon>Bacillota</taxon>
        <taxon>Bacilli</taxon>
        <taxon>Bacillales</taxon>
        <taxon>Bacillaceae</taxon>
        <taxon>Metabacillus</taxon>
    </lineage>
</organism>
<sequence length="178" mass="21180">MLKRKYGDRPDWKRVIKKEYRQLFLDTEGFKGYISLIKINSVLEPLYVQYGEKRFCIVDDNYIWLQHFPSEQRYSVTTMFNPKGEVVQWYIDICKQNGIENNVPWMDDLFLDIVVLPTGDVIQKDTDELEDALNQGIIDEALYNIAWIENNNLKELIKANKFDLMKLTKKHKNLLLKQ</sequence>
<name>A0ABS3MYL3_9BACI</name>
<proteinExistence type="predicted"/>
<dbReference type="SUPFAM" id="SSF159234">
    <property type="entry name" value="FomD-like"/>
    <property type="match status" value="1"/>
</dbReference>
<dbReference type="Pfam" id="PF04167">
    <property type="entry name" value="DUF402"/>
    <property type="match status" value="1"/>
</dbReference>
<evidence type="ECO:0000313" key="2">
    <source>
        <dbReference type="EMBL" id="MBO1511112.1"/>
    </source>
</evidence>
<dbReference type="InterPro" id="IPR035930">
    <property type="entry name" value="FomD-like_sf"/>
</dbReference>
<protein>
    <submittedName>
        <fullName evidence="2">DUF402 domain-containing protein</fullName>
    </submittedName>
</protein>
<dbReference type="PANTHER" id="PTHR41271:SF1">
    <property type="entry name" value="DUF402 DOMAIN-CONTAINING PROTEIN"/>
    <property type="match status" value="1"/>
</dbReference>
<dbReference type="PANTHER" id="PTHR41271">
    <property type="entry name" value="DUF402 DOMAIN-CONTAINING PROTEIN"/>
    <property type="match status" value="1"/>
</dbReference>
<evidence type="ECO:0000313" key="3">
    <source>
        <dbReference type="Proteomes" id="UP000663981"/>
    </source>
</evidence>
<comment type="caution">
    <text evidence="2">The sequence shown here is derived from an EMBL/GenBank/DDBJ whole genome shotgun (WGS) entry which is preliminary data.</text>
</comment>
<keyword evidence="3" id="KW-1185">Reference proteome</keyword>
<feature type="domain" description="DUF402" evidence="1">
    <location>
        <begin position="65"/>
        <end position="162"/>
    </location>
</feature>
<dbReference type="Proteomes" id="UP000663981">
    <property type="component" value="Unassembled WGS sequence"/>
</dbReference>
<evidence type="ECO:0000259" key="1">
    <source>
        <dbReference type="Pfam" id="PF04167"/>
    </source>
</evidence>
<accession>A0ABS3MYL3</accession>
<reference evidence="2 3" key="1">
    <citation type="submission" date="2021-03" db="EMBL/GenBank/DDBJ databases">
        <title>Whole genome sequence of Metabacillus bambusae BG109.</title>
        <authorList>
            <person name="Jeong J.W."/>
        </authorList>
    </citation>
    <scope>NUCLEOTIDE SEQUENCE [LARGE SCALE GENOMIC DNA]</scope>
    <source>
        <strain evidence="2 3">BG109</strain>
    </source>
</reference>
<dbReference type="EMBL" id="JAGDEL010000003">
    <property type="protein sequence ID" value="MBO1511112.1"/>
    <property type="molecule type" value="Genomic_DNA"/>
</dbReference>
<dbReference type="InterPro" id="IPR007295">
    <property type="entry name" value="DUF402"/>
</dbReference>
<dbReference type="Gene3D" id="2.40.380.10">
    <property type="entry name" value="FomD-like"/>
    <property type="match status" value="1"/>
</dbReference>
<dbReference type="RefSeq" id="WP_207975832.1">
    <property type="nucleotide sequence ID" value="NZ_JAGDEL010000003.1"/>
</dbReference>
<gene>
    <name evidence="2" type="ORF">I7822_05375</name>
</gene>